<protein>
    <submittedName>
        <fullName evidence="2">Uncharacterized protein</fullName>
    </submittedName>
</protein>
<evidence type="ECO:0000313" key="3">
    <source>
        <dbReference type="Proteomes" id="UP000824120"/>
    </source>
</evidence>
<dbReference type="AlphaFoldDB" id="A0A9J5ZAD6"/>
<accession>A0A9J5ZAD6</accession>
<comment type="caution">
    <text evidence="2">The sequence shown here is derived from an EMBL/GenBank/DDBJ whole genome shotgun (WGS) entry which is preliminary data.</text>
</comment>
<reference evidence="2 3" key="1">
    <citation type="submission" date="2020-09" db="EMBL/GenBank/DDBJ databases">
        <title>De no assembly of potato wild relative species, Solanum commersonii.</title>
        <authorList>
            <person name="Cho K."/>
        </authorList>
    </citation>
    <scope>NUCLEOTIDE SEQUENCE [LARGE SCALE GENOMIC DNA]</scope>
    <source>
        <strain evidence="2">LZ3.2</strain>
        <tissue evidence="2">Leaf</tissue>
    </source>
</reference>
<evidence type="ECO:0000313" key="2">
    <source>
        <dbReference type="EMBL" id="KAG5608872.1"/>
    </source>
</evidence>
<dbReference type="OrthoDB" id="1895098at2759"/>
<gene>
    <name evidence="2" type="ORF">H5410_020153</name>
</gene>
<organism evidence="2 3">
    <name type="scientific">Solanum commersonii</name>
    <name type="common">Commerson's wild potato</name>
    <name type="synonym">Commerson's nightshade</name>
    <dbReference type="NCBI Taxonomy" id="4109"/>
    <lineage>
        <taxon>Eukaryota</taxon>
        <taxon>Viridiplantae</taxon>
        <taxon>Streptophyta</taxon>
        <taxon>Embryophyta</taxon>
        <taxon>Tracheophyta</taxon>
        <taxon>Spermatophyta</taxon>
        <taxon>Magnoliopsida</taxon>
        <taxon>eudicotyledons</taxon>
        <taxon>Gunneridae</taxon>
        <taxon>Pentapetalae</taxon>
        <taxon>asterids</taxon>
        <taxon>lamiids</taxon>
        <taxon>Solanales</taxon>
        <taxon>Solanaceae</taxon>
        <taxon>Solanoideae</taxon>
        <taxon>Solaneae</taxon>
        <taxon>Solanum</taxon>
    </lineage>
</organism>
<name>A0A9J5ZAD6_SOLCO</name>
<feature type="region of interest" description="Disordered" evidence="1">
    <location>
        <begin position="88"/>
        <end position="107"/>
    </location>
</feature>
<dbReference type="EMBL" id="JACXVP010000004">
    <property type="protein sequence ID" value="KAG5608872.1"/>
    <property type="molecule type" value="Genomic_DNA"/>
</dbReference>
<evidence type="ECO:0000256" key="1">
    <source>
        <dbReference type="SAM" id="MobiDB-lite"/>
    </source>
</evidence>
<sequence length="156" mass="18409">MAKVVKIDNRIKIYLDDADYEKWSRVYEIVNMGRMMTSNIVECINDYYKSAALANIYEVLMVLMPDKKDWSAPEFVLEEIILPPRHKRMVGRTRKRRKKNSDEKISTNTNHCGEEACQFAYHCKHPMMTKTKMGCQERRGGRMCSWSDLVWIVHGR</sequence>
<dbReference type="Proteomes" id="UP000824120">
    <property type="component" value="Chromosome 4"/>
</dbReference>
<keyword evidence="3" id="KW-1185">Reference proteome</keyword>
<feature type="compositionally biased region" description="Basic residues" evidence="1">
    <location>
        <begin position="88"/>
        <end position="99"/>
    </location>
</feature>
<proteinExistence type="predicted"/>